<proteinExistence type="predicted"/>
<sequence>MPPKPGRVLPVMRQSPDQLLEKVLADDNTRQQYQSLVAEAGATAALQLWDSHKAATGHFPTGGSAAPLSADQVSHLVQTFSPAFGLPADLPEAEKLSSMVSTAAGMLGVASTEPTGPLDQWMKLPAYNE</sequence>
<dbReference type="Proteomes" id="UP000030693">
    <property type="component" value="Unassembled WGS sequence"/>
</dbReference>
<dbReference type="AlphaFoldDB" id="A0A058Z524"/>
<gene>
    <name evidence="1" type="ORF">H696_04423</name>
</gene>
<evidence type="ECO:0000313" key="1">
    <source>
        <dbReference type="EMBL" id="KCV69003.1"/>
    </source>
</evidence>
<accession>A0A058Z524</accession>
<dbReference type="RefSeq" id="XP_009496574.1">
    <property type="nucleotide sequence ID" value="XM_009498299.1"/>
</dbReference>
<protein>
    <submittedName>
        <fullName evidence="1">Uncharacterized protein</fullName>
    </submittedName>
</protein>
<reference evidence="1" key="1">
    <citation type="submission" date="2013-04" db="EMBL/GenBank/DDBJ databases">
        <title>The Genome Sequence of Fonticula alba ATCC 38817.</title>
        <authorList>
            <consortium name="The Broad Institute Genomics Platform"/>
            <person name="Russ C."/>
            <person name="Cuomo C."/>
            <person name="Burger G."/>
            <person name="Gray M.W."/>
            <person name="Holland P.W.H."/>
            <person name="King N."/>
            <person name="Lang F.B.F."/>
            <person name="Roger A.J."/>
            <person name="Ruiz-Trillo I."/>
            <person name="Brown M."/>
            <person name="Walker B."/>
            <person name="Young S."/>
            <person name="Zeng Q."/>
            <person name="Gargeya S."/>
            <person name="Fitzgerald M."/>
            <person name="Haas B."/>
            <person name="Abouelleil A."/>
            <person name="Allen A.W."/>
            <person name="Alvarado L."/>
            <person name="Arachchi H.M."/>
            <person name="Berlin A.M."/>
            <person name="Chapman S.B."/>
            <person name="Gainer-Dewar J."/>
            <person name="Goldberg J."/>
            <person name="Griggs A."/>
            <person name="Gujja S."/>
            <person name="Hansen M."/>
            <person name="Howarth C."/>
            <person name="Imamovic A."/>
            <person name="Ireland A."/>
            <person name="Larimer J."/>
            <person name="McCowan C."/>
            <person name="Murphy C."/>
            <person name="Pearson M."/>
            <person name="Poon T.W."/>
            <person name="Priest M."/>
            <person name="Roberts A."/>
            <person name="Saif S."/>
            <person name="Shea T."/>
            <person name="Sisk P."/>
            <person name="Sykes S."/>
            <person name="Wortman J."/>
            <person name="Nusbaum C."/>
            <person name="Birren B."/>
        </authorList>
    </citation>
    <scope>NUCLEOTIDE SEQUENCE [LARGE SCALE GENOMIC DNA]</scope>
    <source>
        <strain evidence="1">ATCC 38817</strain>
    </source>
</reference>
<dbReference type="EMBL" id="KB932207">
    <property type="protein sequence ID" value="KCV69003.1"/>
    <property type="molecule type" value="Genomic_DNA"/>
</dbReference>
<keyword evidence="2" id="KW-1185">Reference proteome</keyword>
<evidence type="ECO:0000313" key="2">
    <source>
        <dbReference type="Proteomes" id="UP000030693"/>
    </source>
</evidence>
<name>A0A058Z524_FONAL</name>
<organism evidence="1">
    <name type="scientific">Fonticula alba</name>
    <name type="common">Slime mold</name>
    <dbReference type="NCBI Taxonomy" id="691883"/>
    <lineage>
        <taxon>Eukaryota</taxon>
        <taxon>Rotosphaerida</taxon>
        <taxon>Fonticulaceae</taxon>
        <taxon>Fonticula</taxon>
    </lineage>
</organism>
<dbReference type="GeneID" id="20529148"/>